<evidence type="ECO:0000313" key="2">
    <source>
        <dbReference type="EMBL" id="AHZ10780.1"/>
    </source>
</evidence>
<proteinExistence type="predicted"/>
<dbReference type="GeneID" id="19525907"/>
<dbReference type="EMBL" id="KJ489401">
    <property type="protein sequence ID" value="AHZ10780.1"/>
    <property type="molecule type" value="Genomic_DNA"/>
</dbReference>
<organism evidence="2 3">
    <name type="scientific">Bacillus phage Megatron</name>
    <dbReference type="NCBI Taxonomy" id="1486661"/>
    <lineage>
        <taxon>Viruses</taxon>
        <taxon>Duplodnaviria</taxon>
        <taxon>Heunggongvirae</taxon>
        <taxon>Uroviricota</taxon>
        <taxon>Caudoviricetes</taxon>
        <taxon>Herelleviridae</taxon>
        <taxon>Bastillevirinae</taxon>
        <taxon>Wphvirus</taxon>
        <taxon>Wphvirus megatron</taxon>
    </lineage>
</organism>
<reference evidence="3" key="1">
    <citation type="submission" date="2014-09" db="EMBL/GenBank/DDBJ databases">
        <authorList>
            <person name="Sauder A.B."/>
            <person name="McKenzie Q.R."/>
            <person name="Temple L.M."/>
            <person name="Alexis B.K."/>
            <person name="Al-Atrache Z."/>
            <person name="Lewis L.O."/>
            <person name="Loesser-Casey K.E."/>
            <person name="Mitchell K.J."/>
        </authorList>
    </citation>
    <scope>NUCLEOTIDE SEQUENCE [LARGE SCALE GENOMIC DNA]</scope>
</reference>
<sequence>MFKTEKEVELMERQHMVFQEMGKCIVMVLVGFPLGILLLVVLSIFGII</sequence>
<keyword evidence="3" id="KW-1185">Reference proteome</keyword>
<protein>
    <submittedName>
        <fullName evidence="2">Uncharacterized protein</fullName>
    </submittedName>
</protein>
<evidence type="ECO:0000256" key="1">
    <source>
        <dbReference type="SAM" id="Phobius"/>
    </source>
</evidence>
<dbReference type="KEGG" id="vg:19525907"/>
<name>A0A024B2X0_9CAUD</name>
<accession>A0A024B2X0</accession>
<evidence type="ECO:0000313" key="3">
    <source>
        <dbReference type="Proteomes" id="UP000026906"/>
    </source>
</evidence>
<keyword evidence="1" id="KW-0812">Transmembrane</keyword>
<dbReference type="Proteomes" id="UP000026906">
    <property type="component" value="Segment"/>
</dbReference>
<dbReference type="RefSeq" id="YP_009036269.1">
    <property type="nucleotide sequence ID" value="NC_024211.1"/>
</dbReference>
<keyword evidence="1" id="KW-1133">Transmembrane helix</keyword>
<keyword evidence="1" id="KW-0472">Membrane</keyword>
<feature type="transmembrane region" description="Helical" evidence="1">
    <location>
        <begin position="21"/>
        <end position="47"/>
    </location>
</feature>